<dbReference type="Pfam" id="PF13649">
    <property type="entry name" value="Methyltransf_25"/>
    <property type="match status" value="1"/>
</dbReference>
<gene>
    <name evidence="3" type="ORF">H1P_430016</name>
</gene>
<dbReference type="PANTHER" id="PTHR43861">
    <property type="entry name" value="TRANS-ACONITATE 2-METHYLTRANSFERASE-RELATED"/>
    <property type="match status" value="1"/>
</dbReference>
<dbReference type="Gene3D" id="3.40.50.150">
    <property type="entry name" value="Vaccinia Virus protein VP39"/>
    <property type="match status" value="1"/>
</dbReference>
<reference evidence="3 4" key="1">
    <citation type="submission" date="2019-01" db="EMBL/GenBank/DDBJ databases">
        <authorList>
            <person name="Brito A."/>
        </authorList>
    </citation>
    <scope>NUCLEOTIDE SEQUENCE [LARGE SCALE GENOMIC DNA]</scope>
    <source>
        <strain evidence="3">1</strain>
    </source>
</reference>
<evidence type="ECO:0000313" key="3">
    <source>
        <dbReference type="EMBL" id="VEP16288.1"/>
    </source>
</evidence>
<keyword evidence="4" id="KW-1185">Reference proteome</keyword>
<evidence type="ECO:0000256" key="1">
    <source>
        <dbReference type="ARBA" id="ARBA00022679"/>
    </source>
</evidence>
<accession>A0A563VXV8</accession>
<dbReference type="RefSeq" id="WP_222426983.1">
    <property type="nucleotide sequence ID" value="NZ_LR213803.1"/>
</dbReference>
<dbReference type="GO" id="GO:0032259">
    <property type="term" value="P:methylation"/>
    <property type="evidence" value="ECO:0007669"/>
    <property type="project" value="UniProtKB-KW"/>
</dbReference>
<evidence type="ECO:0000313" key="4">
    <source>
        <dbReference type="Proteomes" id="UP000320055"/>
    </source>
</evidence>
<sequence length="207" mass="23740">MNEIANWYKKDLAYIHDVGFSDFAIKSAPGIIEILQKHNITEGLIVDLGCGSGLSAQEFIKANYQVLGIDISRSMIEIARNRIPEAEFRVKSLFQAEIPPCNAVTSIGECLNYLFDEENNSQILTVLFERIYKSLILGGVFIFDILEPLATGITQGFKEGEDWIVLFEKEEDREQKKLTRRIITLRKEGSYYKRDDEIHHVRLYESS</sequence>
<name>A0A563VXV8_9CYAN</name>
<dbReference type="CDD" id="cd02440">
    <property type="entry name" value="AdoMet_MTases"/>
    <property type="match status" value="1"/>
</dbReference>
<dbReference type="InterPro" id="IPR041698">
    <property type="entry name" value="Methyltransf_25"/>
</dbReference>
<organism evidence="3 4">
    <name type="scientific">Hyella patelloides LEGE 07179</name>
    <dbReference type="NCBI Taxonomy" id="945734"/>
    <lineage>
        <taxon>Bacteria</taxon>
        <taxon>Bacillati</taxon>
        <taxon>Cyanobacteriota</taxon>
        <taxon>Cyanophyceae</taxon>
        <taxon>Pleurocapsales</taxon>
        <taxon>Hyellaceae</taxon>
        <taxon>Hyella</taxon>
    </lineage>
</organism>
<dbReference type="Proteomes" id="UP000320055">
    <property type="component" value="Unassembled WGS sequence"/>
</dbReference>
<keyword evidence="1 3" id="KW-0808">Transferase</keyword>
<keyword evidence="3" id="KW-0489">Methyltransferase</keyword>
<dbReference type="GO" id="GO:0008168">
    <property type="term" value="F:methyltransferase activity"/>
    <property type="evidence" value="ECO:0007669"/>
    <property type="project" value="UniProtKB-KW"/>
</dbReference>
<dbReference type="SUPFAM" id="SSF53335">
    <property type="entry name" value="S-adenosyl-L-methionine-dependent methyltransferases"/>
    <property type="match status" value="1"/>
</dbReference>
<evidence type="ECO:0000259" key="2">
    <source>
        <dbReference type="Pfam" id="PF13649"/>
    </source>
</evidence>
<feature type="domain" description="Methyltransferase" evidence="2">
    <location>
        <begin position="45"/>
        <end position="124"/>
    </location>
</feature>
<dbReference type="Gene3D" id="2.20.25.110">
    <property type="entry name" value="S-adenosyl-L-methionine-dependent methyltransferases"/>
    <property type="match status" value="1"/>
</dbReference>
<proteinExistence type="predicted"/>
<dbReference type="AlphaFoldDB" id="A0A563VXV8"/>
<protein>
    <submittedName>
        <fullName evidence="3">Methyltransferase type 11</fullName>
    </submittedName>
</protein>
<dbReference type="InterPro" id="IPR029063">
    <property type="entry name" value="SAM-dependent_MTases_sf"/>
</dbReference>
<dbReference type="EMBL" id="CAACVJ010000368">
    <property type="protein sequence ID" value="VEP16288.1"/>
    <property type="molecule type" value="Genomic_DNA"/>
</dbReference>